<feature type="non-terminal residue" evidence="1">
    <location>
        <position position="894"/>
    </location>
</feature>
<dbReference type="EMBL" id="JAUDFV010000144">
    <property type="protein sequence ID" value="KAL2720965.1"/>
    <property type="molecule type" value="Genomic_DNA"/>
</dbReference>
<evidence type="ECO:0000313" key="1">
    <source>
        <dbReference type="EMBL" id="KAL2720965.1"/>
    </source>
</evidence>
<dbReference type="AlphaFoldDB" id="A0ABD2AMU2"/>
<gene>
    <name evidence="1" type="ORF">V1478_010011</name>
</gene>
<keyword evidence="2" id="KW-1185">Reference proteome</keyword>
<sequence length="894" mass="102980">MEELFQLKSENLDHLLPRIKGNLMLPKEKSQMSALEQLKVLLKSQVHVIRSSVFTKLIKFDIISTLCDVLKTFREPLITSALECLALASEHRKFYESQVAAEAVSSLLRLAHYIGMSTELEICPSLEKLLRAIHNILFNAKKLGIDVDNVCAINQIFSFIKDSSQKCLSYVLRFAIIDILNVVLEYVTLDGCENEDERLILDVCNESIKSMKDILEHDYEEEYASTNAIVGLCCLCASSIRFCDKDYLTDVDEVGNMTPMRDKISLAKTIYAIVMYTIIPHIKNVRLDQENSFKCYHSFVSCLNDMYDMRNFRQEDIANHLAGNGYLKYFLRLSAQLSLDMISFESLIKRLLILEDLRSITVPTLKPLWFLFAVSFLSHPSPDKNCEYGNAVKKLTMALQYSELSQCYTHHIELLHFSLKCPEITNDLRYRVMDMWLIESDGDIAPLLKLDCHSVVRHCLLIIIQNGSLDGVVRLAVKGIRQSMQIGNCEEIADIVWNMLPNVLLSGSSNRIEHIKAVLELSSTLEPRYLSTNTMKVCADTLIKMILTEDIDVNFEKLLIKQAYVLLVASTARNYLKSEWQRKDQAKIERKNVRFTVLSKYANETKLLEKLRDHAFSDDESILSAISLKFLAFIIHFQSRYSIECVKPVTIEMRDLYALLWIVEKSRSVCPNGLEFLHELLSQNNAGMAVTLKDVSFNGTDKDEITTILDIYEMLHVIHSKSIPTEREIVYQCLADVLKFCHVKVETLMYHLCTTISNYDLVIGIAKTRYLSSHFLHFVTTWLRYRKIYSDDEVSSNSRSLFKSPFDETMEQLSEYVDFLKSKDEDEACSRLYHALSFFKGFKNTNVRIFGNEEGEVRKLFLICCAIFYWYYSPLCIQKVEKDYLTSNLNFVAK</sequence>
<name>A0ABD2AMU2_VESSQ</name>
<reference evidence="1 2" key="1">
    <citation type="journal article" date="2024" name="Ann. Entomol. Soc. Am.">
        <title>Genomic analyses of the southern and eastern yellowjacket wasps (Hymenoptera: Vespidae) reveal evolutionary signatures of social life.</title>
        <authorList>
            <person name="Catto M.A."/>
            <person name="Caine P.B."/>
            <person name="Orr S.E."/>
            <person name="Hunt B.G."/>
            <person name="Goodisman M.A.D."/>
        </authorList>
    </citation>
    <scope>NUCLEOTIDE SEQUENCE [LARGE SCALE GENOMIC DNA]</scope>
    <source>
        <strain evidence="1">233</strain>
        <tissue evidence="1">Head and thorax</tissue>
    </source>
</reference>
<organism evidence="1 2">
    <name type="scientific">Vespula squamosa</name>
    <name type="common">Southern yellow jacket</name>
    <name type="synonym">Wasp</name>
    <dbReference type="NCBI Taxonomy" id="30214"/>
    <lineage>
        <taxon>Eukaryota</taxon>
        <taxon>Metazoa</taxon>
        <taxon>Ecdysozoa</taxon>
        <taxon>Arthropoda</taxon>
        <taxon>Hexapoda</taxon>
        <taxon>Insecta</taxon>
        <taxon>Pterygota</taxon>
        <taxon>Neoptera</taxon>
        <taxon>Endopterygota</taxon>
        <taxon>Hymenoptera</taxon>
        <taxon>Apocrita</taxon>
        <taxon>Aculeata</taxon>
        <taxon>Vespoidea</taxon>
        <taxon>Vespidae</taxon>
        <taxon>Vespinae</taxon>
        <taxon>Vespula</taxon>
    </lineage>
</organism>
<dbReference type="Proteomes" id="UP001607302">
    <property type="component" value="Unassembled WGS sequence"/>
</dbReference>
<evidence type="ECO:0000313" key="2">
    <source>
        <dbReference type="Proteomes" id="UP001607302"/>
    </source>
</evidence>
<protein>
    <submittedName>
        <fullName evidence="1">Uncharacterized protein</fullName>
    </submittedName>
</protein>
<accession>A0ABD2AMU2</accession>
<comment type="caution">
    <text evidence="1">The sequence shown here is derived from an EMBL/GenBank/DDBJ whole genome shotgun (WGS) entry which is preliminary data.</text>
</comment>
<proteinExistence type="predicted"/>